<dbReference type="STRING" id="49451.A0A1J6K2B9"/>
<gene>
    <name evidence="2" type="primary">SAC9_0</name>
    <name evidence="2" type="ORF">A4A49_41804</name>
</gene>
<proteinExistence type="predicted"/>
<dbReference type="Gramene" id="OIT19272">
    <property type="protein sequence ID" value="OIT19272"/>
    <property type="gene ID" value="A4A49_41804"/>
</dbReference>
<feature type="domain" description="SAC9 C-terminal" evidence="1">
    <location>
        <begin position="1"/>
        <end position="89"/>
    </location>
</feature>
<dbReference type="InterPro" id="IPR057554">
    <property type="entry name" value="SAC9_C"/>
</dbReference>
<keyword evidence="3" id="KW-1185">Reference proteome</keyword>
<organism evidence="2 3">
    <name type="scientific">Nicotiana attenuata</name>
    <name type="common">Coyote tobacco</name>
    <dbReference type="NCBI Taxonomy" id="49451"/>
    <lineage>
        <taxon>Eukaryota</taxon>
        <taxon>Viridiplantae</taxon>
        <taxon>Streptophyta</taxon>
        <taxon>Embryophyta</taxon>
        <taxon>Tracheophyta</taxon>
        <taxon>Spermatophyta</taxon>
        <taxon>Magnoliopsida</taxon>
        <taxon>eudicotyledons</taxon>
        <taxon>Gunneridae</taxon>
        <taxon>Pentapetalae</taxon>
        <taxon>asterids</taxon>
        <taxon>lamiids</taxon>
        <taxon>Solanales</taxon>
        <taxon>Solanaceae</taxon>
        <taxon>Nicotianoideae</taxon>
        <taxon>Nicotianeae</taxon>
        <taxon>Nicotiana</taxon>
    </lineage>
</organism>
<evidence type="ECO:0000313" key="2">
    <source>
        <dbReference type="EMBL" id="OIT19272.1"/>
    </source>
</evidence>
<dbReference type="AlphaFoldDB" id="A0A1J6K2B9"/>
<name>A0A1J6K2B9_NICAT</name>
<accession>A0A1J6K2B9</accession>
<dbReference type="Proteomes" id="UP000187609">
    <property type="component" value="Unassembled WGS sequence"/>
</dbReference>
<evidence type="ECO:0000313" key="3">
    <source>
        <dbReference type="Proteomes" id="UP000187609"/>
    </source>
</evidence>
<sequence length="89" mass="10016">MVTIAEHRLPEVKAGTAMYFDFPREISTRRISFRLLGDIAAFTDDPSEQDDSDARVRTVAAGLSLANRIKLYYYADPYELGKWASLSAI</sequence>
<evidence type="ECO:0000259" key="1">
    <source>
        <dbReference type="Pfam" id="PF24765"/>
    </source>
</evidence>
<protein>
    <submittedName>
        <fullName evidence="2">Phosphoinositide phosphatase sac9</fullName>
    </submittedName>
</protein>
<dbReference type="Pfam" id="PF24765">
    <property type="entry name" value="SAC9_C"/>
    <property type="match status" value="1"/>
</dbReference>
<comment type="caution">
    <text evidence="2">The sequence shown here is derived from an EMBL/GenBank/DDBJ whole genome shotgun (WGS) entry which is preliminary data.</text>
</comment>
<dbReference type="EMBL" id="MJEQ01008373">
    <property type="protein sequence ID" value="OIT19272.1"/>
    <property type="molecule type" value="Genomic_DNA"/>
</dbReference>
<reference evidence="2" key="1">
    <citation type="submission" date="2016-11" db="EMBL/GenBank/DDBJ databases">
        <title>The genome of Nicotiana attenuata.</title>
        <authorList>
            <person name="Xu S."/>
            <person name="Brockmoeller T."/>
            <person name="Gaquerel E."/>
            <person name="Navarro A."/>
            <person name="Kuhl H."/>
            <person name="Gase K."/>
            <person name="Ling Z."/>
            <person name="Zhou W."/>
            <person name="Kreitzer C."/>
            <person name="Stanke M."/>
            <person name="Tang H."/>
            <person name="Lyons E."/>
            <person name="Pandey P."/>
            <person name="Pandey S.P."/>
            <person name="Timmermann B."/>
            <person name="Baldwin I.T."/>
        </authorList>
    </citation>
    <scope>NUCLEOTIDE SEQUENCE [LARGE SCALE GENOMIC DNA]</scope>
    <source>
        <strain evidence="2">UT</strain>
    </source>
</reference>